<dbReference type="Pfam" id="PF00717">
    <property type="entry name" value="Peptidase_S24"/>
    <property type="match status" value="1"/>
</dbReference>
<dbReference type="RefSeq" id="WP_129002765.1">
    <property type="nucleotide sequence ID" value="NZ_SDHZ01000001.1"/>
</dbReference>
<dbReference type="InterPro" id="IPR036286">
    <property type="entry name" value="LexA/Signal_pep-like_sf"/>
</dbReference>
<dbReference type="OrthoDB" id="9787787at2"/>
<organism evidence="2 3">
    <name type="scientific">Filimonas effusa</name>
    <dbReference type="NCBI Taxonomy" id="2508721"/>
    <lineage>
        <taxon>Bacteria</taxon>
        <taxon>Pseudomonadati</taxon>
        <taxon>Bacteroidota</taxon>
        <taxon>Chitinophagia</taxon>
        <taxon>Chitinophagales</taxon>
        <taxon>Chitinophagaceae</taxon>
        <taxon>Filimonas</taxon>
    </lineage>
</organism>
<dbReference type="EMBL" id="SDHZ01000001">
    <property type="protein sequence ID" value="RXK87015.1"/>
    <property type="molecule type" value="Genomic_DNA"/>
</dbReference>
<keyword evidence="3" id="KW-1185">Reference proteome</keyword>
<dbReference type="Gene3D" id="2.10.109.10">
    <property type="entry name" value="Umud Fragment, subunit A"/>
    <property type="match status" value="1"/>
</dbReference>
<dbReference type="SUPFAM" id="SSF51306">
    <property type="entry name" value="LexA/Signal peptidase"/>
    <property type="match status" value="1"/>
</dbReference>
<evidence type="ECO:0000313" key="2">
    <source>
        <dbReference type="EMBL" id="RXK87015.1"/>
    </source>
</evidence>
<proteinExistence type="predicted"/>
<dbReference type="InterPro" id="IPR015927">
    <property type="entry name" value="Peptidase_S24_S26A/B/C"/>
</dbReference>
<evidence type="ECO:0000313" key="3">
    <source>
        <dbReference type="Proteomes" id="UP000290545"/>
    </source>
</evidence>
<accession>A0A4Q1DDQ7</accession>
<feature type="domain" description="Peptidase S24/S26A/S26B/S26C" evidence="1">
    <location>
        <begin position="37"/>
        <end position="134"/>
    </location>
</feature>
<comment type="caution">
    <text evidence="2">The sequence shown here is derived from an EMBL/GenBank/DDBJ whole genome shotgun (WGS) entry which is preliminary data.</text>
</comment>
<protein>
    <recommendedName>
        <fullName evidence="1">Peptidase S24/S26A/S26B/S26C domain-containing protein</fullName>
    </recommendedName>
</protein>
<sequence length="155" mass="17671">MNLNEKSYNYLAVLKILVFSFGNPSFMFTPPSRDYEEPAFDLVKILITDADSTFAFRVNTRFLLDAHITVGSVALVDFSLADQAKDGDLVLARIDQEDLLGFLRFEKNTHWIYPANPECKPVKIPDNYSAVVRGIVTYVINNKETWKDVCTGRRQ</sequence>
<gene>
    <name evidence="2" type="ORF">ESB13_09595</name>
</gene>
<evidence type="ECO:0000259" key="1">
    <source>
        <dbReference type="Pfam" id="PF00717"/>
    </source>
</evidence>
<reference evidence="2 3" key="1">
    <citation type="submission" date="2019-01" db="EMBL/GenBank/DDBJ databases">
        <title>Filimonas sp. strain TTM-71.</title>
        <authorList>
            <person name="Chen W.-M."/>
        </authorList>
    </citation>
    <scope>NUCLEOTIDE SEQUENCE [LARGE SCALE GENOMIC DNA]</scope>
    <source>
        <strain evidence="2 3">TTM-71</strain>
    </source>
</reference>
<dbReference type="Proteomes" id="UP000290545">
    <property type="component" value="Unassembled WGS sequence"/>
</dbReference>
<name>A0A4Q1DDQ7_9BACT</name>
<dbReference type="AlphaFoldDB" id="A0A4Q1DDQ7"/>